<feature type="active site" description="Proton donor" evidence="2">
    <location>
        <position position="40"/>
    </location>
</feature>
<dbReference type="PANTHER" id="PTHR35561">
    <property type="entry name" value="RNA 2',3'-CYCLIC PHOSPHODIESTERASE"/>
    <property type="match status" value="1"/>
</dbReference>
<feature type="short sequence motif" description="HXTX 1" evidence="2">
    <location>
        <begin position="40"/>
        <end position="43"/>
    </location>
</feature>
<dbReference type="Proteomes" id="UP001496674">
    <property type="component" value="Chromosome"/>
</dbReference>
<comment type="caution">
    <text evidence="2">Lacks conserved residue(s) required for the propagation of feature annotation.</text>
</comment>
<dbReference type="HAMAP" id="MF_01940">
    <property type="entry name" value="RNA_CPDase"/>
    <property type="match status" value="1"/>
</dbReference>
<dbReference type="EMBL" id="AP028055">
    <property type="protein sequence ID" value="BEG98837.1"/>
    <property type="molecule type" value="Genomic_DNA"/>
</dbReference>
<keyword evidence="1 2" id="KW-0378">Hydrolase</keyword>
<dbReference type="InterPro" id="IPR004175">
    <property type="entry name" value="RNA_CPDase"/>
</dbReference>
<proteinExistence type="inferred from homology"/>
<dbReference type="RefSeq" id="WP_353334044.1">
    <property type="nucleotide sequence ID" value="NZ_AP028055.1"/>
</dbReference>
<comment type="similarity">
    <text evidence="2">Belongs to the 2H phosphoesterase superfamily. ThpR family.</text>
</comment>
<dbReference type="Pfam" id="PF02834">
    <property type="entry name" value="LigT_PEase"/>
    <property type="match status" value="1"/>
</dbReference>
<feature type="domain" description="Phosphoesterase HXTX" evidence="3">
    <location>
        <begin position="7"/>
        <end position="91"/>
    </location>
</feature>
<evidence type="ECO:0000313" key="4">
    <source>
        <dbReference type="EMBL" id="BEG98837.1"/>
    </source>
</evidence>
<dbReference type="SUPFAM" id="SSF55144">
    <property type="entry name" value="LigT-like"/>
    <property type="match status" value="1"/>
</dbReference>
<name>A0ABM8ICG7_9BACE</name>
<dbReference type="NCBIfam" id="TIGR02258">
    <property type="entry name" value="2_5_ligase"/>
    <property type="match status" value="1"/>
</dbReference>
<dbReference type="EC" id="3.1.4.58" evidence="2"/>
<comment type="catalytic activity">
    <reaction evidence="2">
        <text>a 3'-end 2',3'-cyclophospho-ribonucleotide-RNA + H2O = a 3'-end 2'-phospho-ribonucleotide-RNA + H(+)</text>
        <dbReference type="Rhea" id="RHEA:11828"/>
        <dbReference type="Rhea" id="RHEA-COMP:10464"/>
        <dbReference type="Rhea" id="RHEA-COMP:17353"/>
        <dbReference type="ChEBI" id="CHEBI:15377"/>
        <dbReference type="ChEBI" id="CHEBI:15378"/>
        <dbReference type="ChEBI" id="CHEBI:83064"/>
        <dbReference type="ChEBI" id="CHEBI:173113"/>
        <dbReference type="EC" id="3.1.4.58"/>
    </reaction>
</comment>
<reference evidence="4 5" key="1">
    <citation type="submission" date="2023-04" db="EMBL/GenBank/DDBJ databases">
        <title>Draft genome sequence of acteroides sedimenti strain YN3PY1.</title>
        <authorList>
            <person name="Yoshida N."/>
        </authorList>
    </citation>
    <scope>NUCLEOTIDE SEQUENCE [LARGE SCALE GENOMIC DNA]</scope>
    <source>
        <strain evidence="4 5">YN3PY1</strain>
    </source>
</reference>
<dbReference type="InterPro" id="IPR014051">
    <property type="entry name" value="Phosphoesterase_HXTX"/>
</dbReference>
<keyword evidence="5" id="KW-1185">Reference proteome</keyword>
<evidence type="ECO:0000259" key="3">
    <source>
        <dbReference type="Pfam" id="PF02834"/>
    </source>
</evidence>
<dbReference type="InterPro" id="IPR009097">
    <property type="entry name" value="Cyclic_Pdiesterase"/>
</dbReference>
<accession>A0ABM8ICG7</accession>
<comment type="function">
    <text evidence="2">Hydrolyzes RNA 2',3'-cyclic phosphodiester to an RNA 2'-phosphomonoester.</text>
</comment>
<dbReference type="PANTHER" id="PTHR35561:SF1">
    <property type="entry name" value="RNA 2',3'-CYCLIC PHOSPHODIESTERASE"/>
    <property type="match status" value="1"/>
</dbReference>
<gene>
    <name evidence="4" type="ORF">BSYN_11020</name>
</gene>
<evidence type="ECO:0000256" key="2">
    <source>
        <dbReference type="HAMAP-Rule" id="MF_01940"/>
    </source>
</evidence>
<evidence type="ECO:0000256" key="1">
    <source>
        <dbReference type="ARBA" id="ARBA00022801"/>
    </source>
</evidence>
<sequence>MRVYIGVDLPEYVKQSLYESQFQLKKLGLKGTWKPSEYFHITLEFLGELTPESIPLLTQVIDTAIAGKRAFRLTIDRFGAFPSFHRPHTLWAGVGGSVLKLNQLQSDLHEELKRNGFELEQSHFKPHISLLSRPREIGSNLKSFLLRRSGKFTVSEVILFESKVVEGKRVYPALYRAQLKR</sequence>
<organism evidence="4 5">
    <name type="scientific">Bacteroides sedimenti</name>
    <dbReference type="NCBI Taxonomy" id="2136147"/>
    <lineage>
        <taxon>Bacteria</taxon>
        <taxon>Pseudomonadati</taxon>
        <taxon>Bacteroidota</taxon>
        <taxon>Bacteroidia</taxon>
        <taxon>Bacteroidales</taxon>
        <taxon>Bacteroidaceae</taxon>
        <taxon>Bacteroides</taxon>
    </lineage>
</organism>
<protein>
    <recommendedName>
        <fullName evidence="2">RNA 2',3'-cyclic phosphodiesterase</fullName>
        <shortName evidence="2">RNA 2',3'-CPDase</shortName>
        <ecNumber evidence="2">3.1.4.58</ecNumber>
    </recommendedName>
</protein>
<feature type="active site" description="Proton acceptor" evidence="2">
    <location>
        <position position="127"/>
    </location>
</feature>
<evidence type="ECO:0000313" key="5">
    <source>
        <dbReference type="Proteomes" id="UP001496674"/>
    </source>
</evidence>
<dbReference type="Gene3D" id="3.90.1140.10">
    <property type="entry name" value="Cyclic phosphodiesterase"/>
    <property type="match status" value="1"/>
</dbReference>